<dbReference type="SUPFAM" id="SSF48452">
    <property type="entry name" value="TPR-like"/>
    <property type="match status" value="1"/>
</dbReference>
<evidence type="ECO:0000313" key="8">
    <source>
        <dbReference type="EMBL" id="RXK85532.1"/>
    </source>
</evidence>
<keyword evidence="4" id="KW-0472">Membrane</keyword>
<evidence type="ECO:0000313" key="9">
    <source>
        <dbReference type="Proteomes" id="UP000290545"/>
    </source>
</evidence>
<evidence type="ECO:0000256" key="5">
    <source>
        <dbReference type="ARBA" id="ARBA00023237"/>
    </source>
</evidence>
<proteinExistence type="inferred from homology"/>
<feature type="domain" description="SusD-like N-terminal" evidence="7">
    <location>
        <begin position="107"/>
        <end position="224"/>
    </location>
</feature>
<accession>A0A4Q1D898</accession>
<keyword evidence="5" id="KW-0998">Cell outer membrane</keyword>
<dbReference type="AlphaFoldDB" id="A0A4Q1D898"/>
<evidence type="ECO:0000256" key="2">
    <source>
        <dbReference type="ARBA" id="ARBA00006275"/>
    </source>
</evidence>
<comment type="subcellular location">
    <subcellularLocation>
        <location evidence="1">Cell outer membrane</location>
    </subcellularLocation>
</comment>
<dbReference type="InterPro" id="IPR011990">
    <property type="entry name" value="TPR-like_helical_dom_sf"/>
</dbReference>
<dbReference type="Gene3D" id="1.25.40.390">
    <property type="match status" value="1"/>
</dbReference>
<gene>
    <name evidence="8" type="ORF">ESB13_01570</name>
</gene>
<evidence type="ECO:0000259" key="7">
    <source>
        <dbReference type="Pfam" id="PF14322"/>
    </source>
</evidence>
<keyword evidence="9" id="KW-1185">Reference proteome</keyword>
<comment type="similarity">
    <text evidence="2">Belongs to the SusD family.</text>
</comment>
<reference evidence="8 9" key="1">
    <citation type="submission" date="2019-01" db="EMBL/GenBank/DDBJ databases">
        <title>Filimonas sp. strain TTM-71.</title>
        <authorList>
            <person name="Chen W.-M."/>
        </authorList>
    </citation>
    <scope>NUCLEOTIDE SEQUENCE [LARGE SCALE GENOMIC DNA]</scope>
    <source>
        <strain evidence="8 9">TTM-71</strain>
    </source>
</reference>
<protein>
    <submittedName>
        <fullName evidence="8">RagB/SusD family nutrient uptake outer membrane protein</fullName>
    </submittedName>
</protein>
<comment type="caution">
    <text evidence="8">The sequence shown here is derived from an EMBL/GenBank/DDBJ whole genome shotgun (WGS) entry which is preliminary data.</text>
</comment>
<feature type="domain" description="RagB/SusD" evidence="6">
    <location>
        <begin position="288"/>
        <end position="540"/>
    </location>
</feature>
<organism evidence="8 9">
    <name type="scientific">Filimonas effusa</name>
    <dbReference type="NCBI Taxonomy" id="2508721"/>
    <lineage>
        <taxon>Bacteria</taxon>
        <taxon>Pseudomonadati</taxon>
        <taxon>Bacteroidota</taxon>
        <taxon>Chitinophagia</taxon>
        <taxon>Chitinophagales</taxon>
        <taxon>Chitinophagaceae</taxon>
        <taxon>Filimonas</taxon>
    </lineage>
</organism>
<dbReference type="OrthoDB" id="5694214at2"/>
<dbReference type="Pfam" id="PF07980">
    <property type="entry name" value="SusD_RagB"/>
    <property type="match status" value="1"/>
</dbReference>
<evidence type="ECO:0000256" key="4">
    <source>
        <dbReference type="ARBA" id="ARBA00023136"/>
    </source>
</evidence>
<keyword evidence="3" id="KW-0732">Signal</keyword>
<dbReference type="PROSITE" id="PS51257">
    <property type="entry name" value="PROKAR_LIPOPROTEIN"/>
    <property type="match status" value="1"/>
</dbReference>
<name>A0A4Q1D898_9BACT</name>
<dbReference type="EMBL" id="SDHZ01000001">
    <property type="protein sequence ID" value="RXK85532.1"/>
    <property type="molecule type" value="Genomic_DNA"/>
</dbReference>
<dbReference type="GO" id="GO:0009279">
    <property type="term" value="C:cell outer membrane"/>
    <property type="evidence" value="ECO:0007669"/>
    <property type="project" value="UniProtKB-SubCell"/>
</dbReference>
<evidence type="ECO:0000259" key="6">
    <source>
        <dbReference type="Pfam" id="PF07980"/>
    </source>
</evidence>
<dbReference type="InterPro" id="IPR033985">
    <property type="entry name" value="SusD-like_N"/>
</dbReference>
<dbReference type="InterPro" id="IPR012944">
    <property type="entry name" value="SusD_RagB_dom"/>
</dbReference>
<dbReference type="Proteomes" id="UP000290545">
    <property type="component" value="Unassembled WGS sequence"/>
</dbReference>
<dbReference type="Pfam" id="PF14322">
    <property type="entry name" value="SusD-like_3"/>
    <property type="match status" value="1"/>
</dbReference>
<evidence type="ECO:0000256" key="3">
    <source>
        <dbReference type="ARBA" id="ARBA00022729"/>
    </source>
</evidence>
<dbReference type="RefSeq" id="WP_129001284.1">
    <property type="nucleotide sequence ID" value="NZ_SDHZ01000001.1"/>
</dbReference>
<sequence>MKKSIINKQLFASFAIAATILTGCSKDYFDKQPLDAISDATFWKTEKDADLALTGCYNIGAGWAGESFWMPRGVLYLDLMAGLGSEKELIPDHMTDGTLTPSYWVAGAYWGNAYNKIATCNNFLGNIANITMNDNKKAMLTAEVRTIRAYELFNLALYYGAVPMPTRVLSIAEANSISRTPQAEVWAFVEKELTESYPNLPVTRVSAERGRICAGAALAILGRVQMAGKKWAAAAATYKKVIDGGAYSIDQAGFRQLFMQTGENSNEIILAAQFLEDTYGHVLLQYLYPETWGGWHQFSVYNELVQTFECKDGQTIQASPLYNSNTPYDNRDPRMDYTVMINNRTTFKGTLFVSTPGSSSPDRMNKYNWSGYCINKFMDSSFSGNLMNYGGNFTLIRYAEVLLSYLECKMEAGDAIDQALLDQTINKVRGRATVNMPAVTATSAATLRPIVRRERVAELAFEGIHYFDILRWGTAATELNRQFTGMKLTNSPSTYTDYPVDANGFFIYQKRNFVTGKNELWPVPQSERDINKNLTQNPNY</sequence>
<evidence type="ECO:0000256" key="1">
    <source>
        <dbReference type="ARBA" id="ARBA00004442"/>
    </source>
</evidence>